<protein>
    <submittedName>
        <fullName evidence="2">Uncharacterized protein</fullName>
    </submittedName>
</protein>
<dbReference type="AlphaFoldDB" id="A0AAD5WNY5"/>
<dbReference type="Proteomes" id="UP001201980">
    <property type="component" value="Unassembled WGS sequence"/>
</dbReference>
<name>A0AAD5WNY5_9PEZI</name>
<evidence type="ECO:0000313" key="2">
    <source>
        <dbReference type="EMBL" id="KAJ2894249.1"/>
    </source>
</evidence>
<gene>
    <name evidence="2" type="ORF">MKZ38_007810</name>
</gene>
<proteinExistence type="predicted"/>
<reference evidence="2" key="1">
    <citation type="submission" date="2022-07" db="EMBL/GenBank/DDBJ databases">
        <title>Draft genome sequence of Zalerion maritima ATCC 34329, a (micro)plastics degrading marine fungus.</title>
        <authorList>
            <person name="Paco A."/>
            <person name="Goncalves M.F.M."/>
            <person name="Rocha-Santos T.A.P."/>
            <person name="Alves A."/>
        </authorList>
    </citation>
    <scope>NUCLEOTIDE SEQUENCE</scope>
    <source>
        <strain evidence="2">ATCC 34329</strain>
    </source>
</reference>
<accession>A0AAD5WNY5</accession>
<keyword evidence="3" id="KW-1185">Reference proteome</keyword>
<comment type="caution">
    <text evidence="2">The sequence shown here is derived from an EMBL/GenBank/DDBJ whole genome shotgun (WGS) entry which is preliminary data.</text>
</comment>
<evidence type="ECO:0000256" key="1">
    <source>
        <dbReference type="SAM" id="Phobius"/>
    </source>
</evidence>
<organism evidence="2 3">
    <name type="scientific">Zalerion maritima</name>
    <dbReference type="NCBI Taxonomy" id="339359"/>
    <lineage>
        <taxon>Eukaryota</taxon>
        <taxon>Fungi</taxon>
        <taxon>Dikarya</taxon>
        <taxon>Ascomycota</taxon>
        <taxon>Pezizomycotina</taxon>
        <taxon>Sordariomycetes</taxon>
        <taxon>Lulworthiomycetidae</taxon>
        <taxon>Lulworthiales</taxon>
        <taxon>Lulworthiaceae</taxon>
        <taxon>Zalerion</taxon>
    </lineage>
</organism>
<evidence type="ECO:0000313" key="3">
    <source>
        <dbReference type="Proteomes" id="UP001201980"/>
    </source>
</evidence>
<sequence length="191" mass="21209">MAVINHQPPTAPGTYEHLVRREDTMKNQTIIIVTSIVAFFLALIIVVYVVMRKVNTQKQDPKQVVWTTGGTMRSLFPCCLPDPLSPAEIEKRRKKWFSTRASPEYHHYSQTTHISPGNELTTPRVAPTPMENNAIIVVDVDAPNMPEECQPTGWITPALPFTQNFSCALHRTHAALPPIPGRAATIGSSSD</sequence>
<dbReference type="EMBL" id="JAKWBI020000513">
    <property type="protein sequence ID" value="KAJ2894249.1"/>
    <property type="molecule type" value="Genomic_DNA"/>
</dbReference>
<keyword evidence="1" id="KW-1133">Transmembrane helix</keyword>
<feature type="transmembrane region" description="Helical" evidence="1">
    <location>
        <begin position="30"/>
        <end position="51"/>
    </location>
</feature>
<keyword evidence="1" id="KW-0472">Membrane</keyword>
<keyword evidence="1" id="KW-0812">Transmembrane</keyword>